<evidence type="ECO:0000313" key="1">
    <source>
        <dbReference type="EMBL" id="MBM5458629.1"/>
    </source>
</evidence>
<dbReference type="Proteomes" id="UP000745663">
    <property type="component" value="Unassembled WGS sequence"/>
</dbReference>
<gene>
    <name evidence="1" type="ORF">H8F21_13750</name>
</gene>
<evidence type="ECO:0000313" key="2">
    <source>
        <dbReference type="Proteomes" id="UP000745663"/>
    </source>
</evidence>
<keyword evidence="2" id="KW-1185">Reference proteome</keyword>
<reference evidence="1 2" key="1">
    <citation type="submission" date="2020-08" db="EMBL/GenBank/DDBJ databases">
        <title>Description of novel Pseudomonas species.</title>
        <authorList>
            <person name="Duman M."/>
            <person name="Mulet M."/>
            <person name="Altun S."/>
            <person name="Saticioglu I.B."/>
            <person name="Lalucat J."/>
            <person name="Garcia-Valdes E."/>
        </authorList>
    </citation>
    <scope>NUCLEOTIDE SEQUENCE [LARGE SCALE GENOMIC DNA]</scope>
    <source>
        <strain evidence="1 2">P66</strain>
    </source>
</reference>
<proteinExistence type="predicted"/>
<dbReference type="RefSeq" id="WP_203584569.1">
    <property type="nucleotide sequence ID" value="NZ_JACOPV010000008.1"/>
</dbReference>
<sequence length="115" mass="12435">MEIIETLKSAGHDAVTLVALVKPFAQPQSTHTDCLASLADEHASLSGSISVLGPGADIGSEAALAQDNEWARDVIDRVEDVRSREPELNIYHICRKAGITVQLYKEARAYYGGIQ</sequence>
<dbReference type="EMBL" id="JACOPV010000008">
    <property type="protein sequence ID" value="MBM5458629.1"/>
    <property type="molecule type" value="Genomic_DNA"/>
</dbReference>
<comment type="caution">
    <text evidence="1">The sequence shown here is derived from an EMBL/GenBank/DDBJ whole genome shotgun (WGS) entry which is preliminary data.</text>
</comment>
<name>A0ABS2C0R9_9PSED</name>
<protein>
    <submittedName>
        <fullName evidence="1">Uncharacterized protein</fullName>
    </submittedName>
</protein>
<accession>A0ABS2C0R9</accession>
<organism evidence="1 2">
    <name type="scientific">Pseudomonas arcuscaelestis</name>
    <dbReference type="NCBI Taxonomy" id="2710591"/>
    <lineage>
        <taxon>Bacteria</taxon>
        <taxon>Pseudomonadati</taxon>
        <taxon>Pseudomonadota</taxon>
        <taxon>Gammaproteobacteria</taxon>
        <taxon>Pseudomonadales</taxon>
        <taxon>Pseudomonadaceae</taxon>
        <taxon>Pseudomonas</taxon>
    </lineage>
</organism>